<reference evidence="2 3" key="1">
    <citation type="submission" date="2019-12" db="EMBL/GenBank/DDBJ databases">
        <title>Chromosome-level assembly of the Caenorhabditis remanei genome.</title>
        <authorList>
            <person name="Teterina A.A."/>
            <person name="Willis J.H."/>
            <person name="Phillips P.C."/>
        </authorList>
    </citation>
    <scope>NUCLEOTIDE SEQUENCE [LARGE SCALE GENOMIC DNA]</scope>
    <source>
        <strain evidence="2 3">PX506</strain>
        <tissue evidence="2">Whole organism</tissue>
    </source>
</reference>
<dbReference type="InterPro" id="IPR012885">
    <property type="entry name" value="F-box_Sdz-33"/>
</dbReference>
<evidence type="ECO:0000259" key="1">
    <source>
        <dbReference type="PROSITE" id="PS50181"/>
    </source>
</evidence>
<dbReference type="PANTHER" id="PTHR21503">
    <property type="entry name" value="F-BOX-CONTAINING HYPOTHETICAL PROTEIN C.ELEGANS"/>
    <property type="match status" value="1"/>
</dbReference>
<comment type="caution">
    <text evidence="2">The sequence shown here is derived from an EMBL/GenBank/DDBJ whole genome shotgun (WGS) entry which is preliminary data.</text>
</comment>
<dbReference type="AlphaFoldDB" id="A0A6A5HAG2"/>
<dbReference type="PROSITE" id="PS50181">
    <property type="entry name" value="FBOX"/>
    <property type="match status" value="1"/>
</dbReference>
<evidence type="ECO:0000313" key="3">
    <source>
        <dbReference type="Proteomes" id="UP000483820"/>
    </source>
</evidence>
<accession>A0A6A5HAG2</accession>
<name>A0A6A5HAG2_CAERE</name>
<dbReference type="Proteomes" id="UP000483820">
    <property type="component" value="Chromosome II"/>
</dbReference>
<proteinExistence type="predicted"/>
<dbReference type="PANTHER" id="PTHR21503:SF8">
    <property type="entry name" value="F-BOX ASSOCIATED DOMAIN-CONTAINING PROTEIN-RELATED"/>
    <property type="match status" value="1"/>
</dbReference>
<gene>
    <name evidence="2" type="ORF">GCK72_003770</name>
</gene>
<dbReference type="EMBL" id="WUAV01000002">
    <property type="protein sequence ID" value="KAF1763824.1"/>
    <property type="molecule type" value="Genomic_DNA"/>
</dbReference>
<dbReference type="KEGG" id="crq:GCK72_003770"/>
<dbReference type="GeneID" id="78773690"/>
<dbReference type="Pfam" id="PF07735">
    <property type="entry name" value="FBA_2"/>
    <property type="match status" value="1"/>
</dbReference>
<feature type="domain" description="F-box" evidence="1">
    <location>
        <begin position="13"/>
        <end position="57"/>
    </location>
</feature>
<protein>
    <recommendedName>
        <fullName evidence="1">F-box domain-containing protein</fullName>
    </recommendedName>
</protein>
<sequence>METILAIQPMFSTFPLRKLPFVALKHVIKIMEIDEIVKIAITSKYMESIVKVCYIQIRRTMAVFNREHSYIGLDFPAVTLFCCSKAFNHPSAPKLTKDDLKPWLSETATTLENTRQLFTRIYKLFQCGPYRLMINSPTENIKEILEIPEFRNFTVLFLVGGHFKKEQLDEVLEFEREDQDLHIIRGVIPEDYYHPNLFKFTDVHYCDARWIRLENLLSIKNTFMITLGMNNLTIPDINTFLHHWMNSEYELFKFISIDIEKGPSTPLDVLFRGITVLKGYRFGTWRRLISVNSPDTRSRQIMSIVWTDSRIDMSTWSIHERPKQLDRNDDSLMHFDEPYTPEFIVLQLLKQRRVLYSKLKIVKEDSLEKQELIKKIDETNNQLQFKGVEYKNGWPVLRGVDASSRMLA</sequence>
<dbReference type="CTD" id="78773690"/>
<organism evidence="2 3">
    <name type="scientific">Caenorhabditis remanei</name>
    <name type="common">Caenorhabditis vulgaris</name>
    <dbReference type="NCBI Taxonomy" id="31234"/>
    <lineage>
        <taxon>Eukaryota</taxon>
        <taxon>Metazoa</taxon>
        <taxon>Ecdysozoa</taxon>
        <taxon>Nematoda</taxon>
        <taxon>Chromadorea</taxon>
        <taxon>Rhabditida</taxon>
        <taxon>Rhabditina</taxon>
        <taxon>Rhabditomorpha</taxon>
        <taxon>Rhabditoidea</taxon>
        <taxon>Rhabditidae</taxon>
        <taxon>Peloderinae</taxon>
        <taxon>Caenorhabditis</taxon>
    </lineage>
</organism>
<dbReference type="InterPro" id="IPR001810">
    <property type="entry name" value="F-box_dom"/>
</dbReference>
<evidence type="ECO:0000313" key="2">
    <source>
        <dbReference type="EMBL" id="KAF1763824.1"/>
    </source>
</evidence>
<dbReference type="RefSeq" id="XP_053588421.1">
    <property type="nucleotide sequence ID" value="XM_053724227.1"/>
</dbReference>